<dbReference type="SUPFAM" id="SSF51206">
    <property type="entry name" value="cAMP-binding domain-like"/>
    <property type="match status" value="1"/>
</dbReference>
<dbReference type="Pfam" id="PF03445">
    <property type="entry name" value="DUF294"/>
    <property type="match status" value="1"/>
</dbReference>
<sequence>MNSADPVDVRSLVEFLRLCPPLDTLDAERLARAAERATVTSYGTGEVILDAFARPERGLHVVWRGRVSVWTNPDRIRELPAYHLGPTEMFGYVATLLGEAVGPRVEASGQTVVVRLDPDLVDPVFATRHGARLLAREVDMSRRMMVSGAIPTYTLVDDLIVASPLLVEPTTTIAQAAARMEETGLPYVAVRQENGGYGILTDAGIRRAVASALPVTQAVSTAMQGDAPSIRLGASAAEALITVLESHGDVVLVTDRADQLKGAVAARDFVVSSTTAGASLHEQIHRAETVDDLKDRYRSVPGMLTGLMAKGLAPSRVITVHSAIIDAAVRRTIELVAEQYPHLRTDAFTWLSLGSNGRREALLSSDIDAAASFDNALDAAGIAEYQPMFAKVAEVLEQAGLAHDRHGVSPVDPKFARTHADWARAGRDWITAPEADDAVIMTCLLVDGRPIHGDRGLPEVARVFGDLRMHPRTMSMLLAASIAQSSRPTPWRRKKIDLKAQFLVPIANIARWAALSVGSTALPTDQRLLAAGGSAMLNETDAVALADAFDAVQGIRLAWQMEQTTADRTPTDVVRLERLPPVDRAILAEATRVVTNSQRRMGNMARFAMPES</sequence>
<evidence type="ECO:0008006" key="6">
    <source>
        <dbReference type="Google" id="ProtNLM"/>
    </source>
</evidence>
<dbReference type="CDD" id="cd05401">
    <property type="entry name" value="NT_GlnE_GlnD_like"/>
    <property type="match status" value="1"/>
</dbReference>
<feature type="domain" description="CBS" evidence="1">
    <location>
        <begin position="157"/>
        <end position="210"/>
    </location>
</feature>
<dbReference type="RefSeq" id="WP_194037857.1">
    <property type="nucleotide sequence ID" value="NZ_CP063373.1"/>
</dbReference>
<evidence type="ECO:0000313" key="4">
    <source>
        <dbReference type="EMBL" id="QOV33165.1"/>
    </source>
</evidence>
<feature type="domain" description="Protein-PII uridylyltransferase N-terminal" evidence="2">
    <location>
        <begin position="300"/>
        <end position="434"/>
    </location>
</feature>
<dbReference type="GO" id="GO:0008773">
    <property type="term" value="F:[protein-PII] uridylyltransferase activity"/>
    <property type="evidence" value="ECO:0007669"/>
    <property type="project" value="InterPro"/>
</dbReference>
<evidence type="ECO:0000259" key="1">
    <source>
        <dbReference type="Pfam" id="PF00571"/>
    </source>
</evidence>
<feature type="domain" description="DUF294" evidence="3">
    <location>
        <begin position="493"/>
        <end position="602"/>
    </location>
</feature>
<dbReference type="InterPro" id="IPR014710">
    <property type="entry name" value="RmlC-like_jellyroll"/>
</dbReference>
<dbReference type="EMBL" id="CP063373">
    <property type="protein sequence ID" value="QOV33165.1"/>
    <property type="molecule type" value="Genomic_DNA"/>
</dbReference>
<name>A0A7M2SBP7_9ACTN</name>
<dbReference type="InterPro" id="IPR005105">
    <property type="entry name" value="GlnD_Uridyltrans_N"/>
</dbReference>
<dbReference type="CDD" id="cd02205">
    <property type="entry name" value="CBS_pair_SF"/>
    <property type="match status" value="1"/>
</dbReference>
<dbReference type="SUPFAM" id="SSF54631">
    <property type="entry name" value="CBS-domain pair"/>
    <property type="match status" value="1"/>
</dbReference>
<reference evidence="4 5" key="1">
    <citation type="submission" date="2020-10" db="EMBL/GenBank/DDBJ databases">
        <title>Streptomyces ferrugineus complate genome analysis.</title>
        <authorList>
            <person name="Anwar N."/>
        </authorList>
    </citation>
    <scope>NUCLEOTIDE SEQUENCE [LARGE SCALE GENOMIC DNA]</scope>
    <source>
        <strain evidence="4 5">CCTCC AA2014009</strain>
    </source>
</reference>
<dbReference type="Pfam" id="PF00571">
    <property type="entry name" value="CBS"/>
    <property type="match status" value="1"/>
</dbReference>
<dbReference type="Proteomes" id="UP000594205">
    <property type="component" value="Chromosome"/>
</dbReference>
<organism evidence="4 5">
    <name type="scientific">Streptomyces ferrugineus</name>
    <dbReference type="NCBI Taxonomy" id="1413221"/>
    <lineage>
        <taxon>Bacteria</taxon>
        <taxon>Bacillati</taxon>
        <taxon>Actinomycetota</taxon>
        <taxon>Actinomycetes</taxon>
        <taxon>Kitasatosporales</taxon>
        <taxon>Streptomycetaceae</taxon>
        <taxon>Streptomyces</taxon>
    </lineage>
</organism>
<accession>A0A7M2SBP7</accession>
<evidence type="ECO:0000259" key="2">
    <source>
        <dbReference type="Pfam" id="PF03445"/>
    </source>
</evidence>
<dbReference type="Gene3D" id="2.60.120.10">
    <property type="entry name" value="Jelly Rolls"/>
    <property type="match status" value="1"/>
</dbReference>
<dbReference type="InterPro" id="IPR000644">
    <property type="entry name" value="CBS_dom"/>
</dbReference>
<evidence type="ECO:0000313" key="5">
    <source>
        <dbReference type="Proteomes" id="UP000594205"/>
    </source>
</evidence>
<dbReference type="AlphaFoldDB" id="A0A7M2SBP7"/>
<dbReference type="Gene3D" id="3.10.580.10">
    <property type="entry name" value="CBS-domain"/>
    <property type="match status" value="1"/>
</dbReference>
<dbReference type="InterPro" id="IPR018490">
    <property type="entry name" value="cNMP-bd_dom_sf"/>
</dbReference>
<protein>
    <recommendedName>
        <fullName evidence="6">Cyclic nucleotide-binding protein</fullName>
    </recommendedName>
</protein>
<keyword evidence="5" id="KW-1185">Reference proteome</keyword>
<dbReference type="KEGG" id="sfeu:IM697_23215"/>
<proteinExistence type="predicted"/>
<dbReference type="InterPro" id="IPR046342">
    <property type="entry name" value="CBS_dom_sf"/>
</dbReference>
<gene>
    <name evidence="4" type="ORF">IM697_23215</name>
</gene>
<evidence type="ECO:0000259" key="3">
    <source>
        <dbReference type="Pfam" id="PF10335"/>
    </source>
</evidence>
<dbReference type="Pfam" id="PF10335">
    <property type="entry name" value="DUF294_C"/>
    <property type="match status" value="1"/>
</dbReference>
<dbReference type="InterPro" id="IPR018821">
    <property type="entry name" value="DUF294_put_nucleoTrafse_sb-bd"/>
</dbReference>